<comment type="similarity">
    <text evidence="1 2">Belongs to the UPF0235 family.</text>
</comment>
<feature type="compositionally biased region" description="Polar residues" evidence="3">
    <location>
        <begin position="88"/>
        <end position="103"/>
    </location>
</feature>
<feature type="region of interest" description="Disordered" evidence="3">
    <location>
        <begin position="74"/>
        <end position="134"/>
    </location>
</feature>
<evidence type="ECO:0000313" key="4">
    <source>
        <dbReference type="EMBL" id="GAS90320.1"/>
    </source>
</evidence>
<dbReference type="Proteomes" id="UP000069620">
    <property type="component" value="Unassembled WGS sequence"/>
</dbReference>
<dbReference type="SMART" id="SM01152">
    <property type="entry name" value="DUF167"/>
    <property type="match status" value="1"/>
</dbReference>
<feature type="compositionally biased region" description="Basic residues" evidence="3">
    <location>
        <begin position="125"/>
        <end position="134"/>
    </location>
</feature>
<proteinExistence type="inferred from homology"/>
<dbReference type="AlphaFoldDB" id="A0A117I6P9"/>
<sequence>MSETVVVRVKPGSRKGPLVERGGDGALTIYVQERAVDGKANEAVSKLLAQHLGVPRSRVELVSGATARLKRQLRPDERAHNAAETRRVGQQTRTLAQTKQRTSGGRPWQGCARRRQAESAERRARGCGRRSRRA</sequence>
<accession>A0A117I6P9</accession>
<reference evidence="5" key="1">
    <citation type="journal article" date="2016" name="Genome Announc.">
        <title>Draft Genome Sequences of Five Rapidly Growing Mycobacterium Species, M. thermoresistibile, M. fortuitum subsp. acetamidolyticum, M. canariasense, M. brisbanense, and M. novocastrense.</title>
        <authorList>
            <person name="Katahira K."/>
            <person name="Ogura Y."/>
            <person name="Gotoh Y."/>
            <person name="Hayashi T."/>
        </authorList>
    </citation>
    <scope>NUCLEOTIDE SEQUENCE [LARGE SCALE GENOMIC DNA]</scope>
    <source>
        <strain evidence="5">JCM15654</strain>
    </source>
</reference>
<dbReference type="SUPFAM" id="SSF69786">
    <property type="entry name" value="YggU-like"/>
    <property type="match status" value="1"/>
</dbReference>
<gene>
    <name evidence="4" type="ORF">RMCB_4416</name>
</gene>
<keyword evidence="5" id="KW-1185">Reference proteome</keyword>
<feature type="compositionally biased region" description="Basic and acidic residues" evidence="3">
    <location>
        <begin position="74"/>
        <end position="87"/>
    </location>
</feature>
<evidence type="ECO:0000313" key="5">
    <source>
        <dbReference type="Proteomes" id="UP000069620"/>
    </source>
</evidence>
<evidence type="ECO:0000256" key="3">
    <source>
        <dbReference type="SAM" id="MobiDB-lite"/>
    </source>
</evidence>
<organism evidence="4 5">
    <name type="scientific">Mycolicibacterium brisbanense</name>
    <dbReference type="NCBI Taxonomy" id="146020"/>
    <lineage>
        <taxon>Bacteria</taxon>
        <taxon>Bacillati</taxon>
        <taxon>Actinomycetota</taxon>
        <taxon>Actinomycetes</taxon>
        <taxon>Mycobacteriales</taxon>
        <taxon>Mycobacteriaceae</taxon>
        <taxon>Mycolicibacterium</taxon>
    </lineage>
</organism>
<dbReference type="NCBIfam" id="TIGR00251">
    <property type="entry name" value="DUF167 family protein"/>
    <property type="match status" value="1"/>
</dbReference>
<name>A0A117I6P9_9MYCO</name>
<dbReference type="Pfam" id="PF02594">
    <property type="entry name" value="DUF167"/>
    <property type="match status" value="1"/>
</dbReference>
<comment type="caution">
    <text evidence="4">The sequence shown here is derived from an EMBL/GenBank/DDBJ whole genome shotgun (WGS) entry which is preliminary data.</text>
</comment>
<dbReference type="InterPro" id="IPR036591">
    <property type="entry name" value="YggU-like_sf"/>
</dbReference>
<dbReference type="EMBL" id="BCSX01000039">
    <property type="protein sequence ID" value="GAS90320.1"/>
    <property type="molecule type" value="Genomic_DNA"/>
</dbReference>
<dbReference type="InterPro" id="IPR003746">
    <property type="entry name" value="DUF167"/>
</dbReference>
<evidence type="ECO:0000256" key="2">
    <source>
        <dbReference type="HAMAP-Rule" id="MF_00634"/>
    </source>
</evidence>
<dbReference type="STRING" id="146020.RMCB_4416"/>
<evidence type="ECO:0000256" key="1">
    <source>
        <dbReference type="ARBA" id="ARBA00010364"/>
    </source>
</evidence>
<dbReference type="Gene3D" id="3.30.1200.10">
    <property type="entry name" value="YggU-like"/>
    <property type="match status" value="1"/>
</dbReference>
<protein>
    <recommendedName>
        <fullName evidence="2">UPF0235 protein RMCB_4416</fullName>
    </recommendedName>
</protein>
<feature type="compositionally biased region" description="Basic and acidic residues" evidence="3">
    <location>
        <begin position="115"/>
        <end position="124"/>
    </location>
</feature>
<dbReference type="HAMAP" id="MF_00634">
    <property type="entry name" value="UPF0235"/>
    <property type="match status" value="1"/>
</dbReference>
<reference evidence="5" key="2">
    <citation type="submission" date="2016-02" db="EMBL/GenBank/DDBJ databases">
        <title>Draft genome sequence of five rapidly growing Mycobacterium species.</title>
        <authorList>
            <person name="Katahira K."/>
            <person name="Gotou Y."/>
            <person name="Iida K."/>
            <person name="Ogura Y."/>
            <person name="Hayashi T."/>
        </authorList>
    </citation>
    <scope>NUCLEOTIDE SEQUENCE [LARGE SCALE GENOMIC DNA]</scope>
    <source>
        <strain evidence="5">JCM15654</strain>
    </source>
</reference>